<evidence type="ECO:0000313" key="1">
    <source>
        <dbReference type="EMBL" id="VUZ86279.1"/>
    </source>
</evidence>
<organism evidence="1 2">
    <name type="scientific">Candidatus Methylomirabilis lanthanidiphila</name>
    <dbReference type="NCBI Taxonomy" id="2211376"/>
    <lineage>
        <taxon>Bacteria</taxon>
        <taxon>Candidatus Methylomirabilota</taxon>
        <taxon>Candidatus Methylomirabilia</taxon>
        <taxon>Candidatus Methylomirabilales</taxon>
        <taxon>Candidatus Methylomirabilaceae</taxon>
        <taxon>Candidatus Methylomirabilis</taxon>
    </lineage>
</organism>
<proteinExistence type="predicted"/>
<name>A0A564ZLS4_9BACT</name>
<dbReference type="AlphaFoldDB" id="A0A564ZLS4"/>
<gene>
    <name evidence="1" type="ORF">MELA_02679</name>
</gene>
<accession>A0A564ZLS4</accession>
<reference evidence="1 2" key="1">
    <citation type="submission" date="2019-07" db="EMBL/GenBank/DDBJ databases">
        <authorList>
            <person name="Cremers G."/>
        </authorList>
    </citation>
    <scope>NUCLEOTIDE SEQUENCE [LARGE SCALE GENOMIC DNA]</scope>
</reference>
<sequence length="45" mass="5365">MRRARKAAEIRETKKALFEQMDRLSEKIGPIRVRAATLIREGRRR</sequence>
<evidence type="ECO:0000313" key="2">
    <source>
        <dbReference type="Proteomes" id="UP000334340"/>
    </source>
</evidence>
<protein>
    <submittedName>
        <fullName evidence="1">Uncharacterized protein</fullName>
    </submittedName>
</protein>
<keyword evidence="2" id="KW-1185">Reference proteome</keyword>
<dbReference type="Proteomes" id="UP000334340">
    <property type="component" value="Unassembled WGS sequence"/>
</dbReference>
<dbReference type="EMBL" id="CABIKM010000048">
    <property type="protein sequence ID" value="VUZ86279.1"/>
    <property type="molecule type" value="Genomic_DNA"/>
</dbReference>